<keyword evidence="3" id="KW-0202">Cytokine</keyword>
<dbReference type="OrthoDB" id="9447832at2759"/>
<dbReference type="GO" id="GO:0008009">
    <property type="term" value="F:chemokine activity"/>
    <property type="evidence" value="ECO:0007669"/>
    <property type="project" value="InterPro"/>
</dbReference>
<dbReference type="GeneID" id="102731025"/>
<reference evidence="8" key="1">
    <citation type="submission" date="2025-08" db="UniProtKB">
        <authorList>
            <consortium name="RefSeq"/>
        </authorList>
    </citation>
    <scope>IDENTIFICATION</scope>
    <source>
        <tissue evidence="8">Liver</tissue>
    </source>
</reference>
<evidence type="ECO:0000256" key="4">
    <source>
        <dbReference type="ARBA" id="ARBA00023198"/>
    </source>
</evidence>
<evidence type="ECO:0000256" key="2">
    <source>
        <dbReference type="ARBA" id="ARBA00022500"/>
    </source>
</evidence>
<feature type="domain" description="Chemokine interleukin-8-like" evidence="6">
    <location>
        <begin position="72"/>
        <end position="130"/>
    </location>
</feature>
<dbReference type="Proteomes" id="UP000245341">
    <property type="component" value="Unplaced"/>
</dbReference>
<keyword evidence="5" id="KW-1133">Transmembrane helix</keyword>
<keyword evidence="7" id="KW-1185">Reference proteome</keyword>
<dbReference type="KEGG" id="lww:102731025"/>
<feature type="transmembrane region" description="Helical" evidence="5">
    <location>
        <begin position="41"/>
        <end position="59"/>
    </location>
</feature>
<keyword evidence="5" id="KW-0812">Transmembrane</keyword>
<sequence length="134" mass="14931">MIISQHLLSPGASEVPTRAALLLQQLPTRRIKFSPTRRMKVSMAAISLFVILLVTCALGRKAEFSSRGPYQPAECCVGYIAHAIPRHRITGYYETSSQCARPGIIFITKKGHSICANPSDAWVQDYIKDLERNE</sequence>
<dbReference type="InterPro" id="IPR036048">
    <property type="entry name" value="Interleukin_8-like_sf"/>
</dbReference>
<evidence type="ECO:0000256" key="3">
    <source>
        <dbReference type="ARBA" id="ARBA00022514"/>
    </source>
</evidence>
<protein>
    <submittedName>
        <fullName evidence="8">C-C motif chemokine 14</fullName>
    </submittedName>
</protein>
<dbReference type="FunFam" id="2.40.50.40:FF:000002">
    <property type="entry name" value="C-C motif chemokine"/>
    <property type="match status" value="1"/>
</dbReference>
<dbReference type="PANTHER" id="PTHR12015">
    <property type="entry name" value="SMALL INDUCIBLE CYTOKINE A"/>
    <property type="match status" value="1"/>
</dbReference>
<dbReference type="STRING" id="9713.A0A2U3Z278"/>
<keyword evidence="5" id="KW-0472">Membrane</keyword>
<dbReference type="GO" id="GO:0048020">
    <property type="term" value="F:CCR chemokine receptor binding"/>
    <property type="evidence" value="ECO:0007669"/>
    <property type="project" value="TreeGrafter"/>
</dbReference>
<dbReference type="CDD" id="cd00272">
    <property type="entry name" value="Chemokine_CC"/>
    <property type="match status" value="1"/>
</dbReference>
<gene>
    <name evidence="8" type="primary">LOC102731025</name>
</gene>
<dbReference type="GO" id="GO:0006954">
    <property type="term" value="P:inflammatory response"/>
    <property type="evidence" value="ECO:0007669"/>
    <property type="project" value="UniProtKB-KW"/>
</dbReference>
<dbReference type="GO" id="GO:0030335">
    <property type="term" value="P:positive regulation of cell migration"/>
    <property type="evidence" value="ECO:0007669"/>
    <property type="project" value="TreeGrafter"/>
</dbReference>
<evidence type="ECO:0000256" key="5">
    <source>
        <dbReference type="SAM" id="Phobius"/>
    </source>
</evidence>
<dbReference type="SUPFAM" id="SSF54117">
    <property type="entry name" value="Interleukin 8-like chemokines"/>
    <property type="match status" value="1"/>
</dbReference>
<dbReference type="GO" id="GO:0005615">
    <property type="term" value="C:extracellular space"/>
    <property type="evidence" value="ECO:0007669"/>
    <property type="project" value="UniProtKB-KW"/>
</dbReference>
<dbReference type="AlphaFoldDB" id="A0A2U3Z278"/>
<evidence type="ECO:0000313" key="8">
    <source>
        <dbReference type="RefSeq" id="XP_006750112.2"/>
    </source>
</evidence>
<dbReference type="Gene3D" id="2.40.50.40">
    <property type="match status" value="1"/>
</dbReference>
<organism evidence="7 8">
    <name type="scientific">Leptonychotes weddellii</name>
    <name type="common">Weddell seal</name>
    <name type="synonym">Otaria weddellii</name>
    <dbReference type="NCBI Taxonomy" id="9713"/>
    <lineage>
        <taxon>Eukaryota</taxon>
        <taxon>Metazoa</taxon>
        <taxon>Chordata</taxon>
        <taxon>Craniata</taxon>
        <taxon>Vertebrata</taxon>
        <taxon>Euteleostomi</taxon>
        <taxon>Mammalia</taxon>
        <taxon>Eutheria</taxon>
        <taxon>Laurasiatheria</taxon>
        <taxon>Carnivora</taxon>
        <taxon>Caniformia</taxon>
        <taxon>Pinnipedia</taxon>
        <taxon>Phocidae</taxon>
        <taxon>Monachinae</taxon>
        <taxon>Lobodontini</taxon>
        <taxon>Leptonychotes</taxon>
    </lineage>
</organism>
<comment type="similarity">
    <text evidence="1">Belongs to the intercrine beta (chemokine CC) family.</text>
</comment>
<dbReference type="Pfam" id="PF00048">
    <property type="entry name" value="IL8"/>
    <property type="match status" value="1"/>
</dbReference>
<dbReference type="PANTHER" id="PTHR12015:SF110">
    <property type="entry name" value="C-C MOTIF CHEMOKINE 14"/>
    <property type="match status" value="1"/>
</dbReference>
<evidence type="ECO:0000259" key="6">
    <source>
        <dbReference type="SMART" id="SM00199"/>
    </source>
</evidence>
<dbReference type="InterPro" id="IPR001811">
    <property type="entry name" value="Chemokine_IL8-like_dom"/>
</dbReference>
<evidence type="ECO:0000313" key="7">
    <source>
        <dbReference type="Proteomes" id="UP000245341"/>
    </source>
</evidence>
<dbReference type="InterPro" id="IPR039809">
    <property type="entry name" value="Chemokine_b/g/d"/>
</dbReference>
<proteinExistence type="inferred from homology"/>
<evidence type="ECO:0000256" key="1">
    <source>
        <dbReference type="ARBA" id="ARBA00010868"/>
    </source>
</evidence>
<dbReference type="RefSeq" id="XP_006750112.2">
    <property type="nucleotide sequence ID" value="XM_006750049.2"/>
</dbReference>
<keyword evidence="2" id="KW-0145">Chemotaxis</keyword>
<dbReference type="GO" id="GO:0070098">
    <property type="term" value="P:chemokine-mediated signaling pathway"/>
    <property type="evidence" value="ECO:0007669"/>
    <property type="project" value="TreeGrafter"/>
</dbReference>
<accession>A0A2U3Z278</accession>
<name>A0A2U3Z278_LEPWE</name>
<keyword evidence="4" id="KW-0395">Inflammatory response</keyword>
<dbReference type="SMART" id="SM00199">
    <property type="entry name" value="SCY"/>
    <property type="match status" value="1"/>
</dbReference>
<dbReference type="GO" id="GO:0061844">
    <property type="term" value="P:antimicrobial humoral immune response mediated by antimicrobial peptide"/>
    <property type="evidence" value="ECO:0007669"/>
    <property type="project" value="TreeGrafter"/>
</dbReference>